<dbReference type="AlphaFoldDB" id="A0A9J6CPB3"/>
<accession>A0A9J6CPB3</accession>
<evidence type="ECO:0000256" key="1">
    <source>
        <dbReference type="SAM" id="SignalP"/>
    </source>
</evidence>
<name>A0A9J6CPB3_POLVA</name>
<feature type="signal peptide" evidence="1">
    <location>
        <begin position="1"/>
        <end position="17"/>
    </location>
</feature>
<feature type="chain" id="PRO_5039919223" evidence="1">
    <location>
        <begin position="18"/>
        <end position="67"/>
    </location>
</feature>
<gene>
    <name evidence="2" type="ORF">PVAND_013064</name>
</gene>
<comment type="caution">
    <text evidence="2">The sequence shown here is derived from an EMBL/GenBank/DDBJ whole genome shotgun (WGS) entry which is preliminary data.</text>
</comment>
<dbReference type="Proteomes" id="UP001107558">
    <property type="component" value="Chromosome 1"/>
</dbReference>
<dbReference type="EMBL" id="JADBJN010000001">
    <property type="protein sequence ID" value="KAG5683800.1"/>
    <property type="molecule type" value="Genomic_DNA"/>
</dbReference>
<proteinExistence type="predicted"/>
<evidence type="ECO:0000313" key="3">
    <source>
        <dbReference type="Proteomes" id="UP001107558"/>
    </source>
</evidence>
<keyword evidence="1" id="KW-0732">Signal</keyword>
<organism evidence="2 3">
    <name type="scientific">Polypedilum vanderplanki</name>
    <name type="common">Sleeping chironomid midge</name>
    <dbReference type="NCBI Taxonomy" id="319348"/>
    <lineage>
        <taxon>Eukaryota</taxon>
        <taxon>Metazoa</taxon>
        <taxon>Ecdysozoa</taxon>
        <taxon>Arthropoda</taxon>
        <taxon>Hexapoda</taxon>
        <taxon>Insecta</taxon>
        <taxon>Pterygota</taxon>
        <taxon>Neoptera</taxon>
        <taxon>Endopterygota</taxon>
        <taxon>Diptera</taxon>
        <taxon>Nematocera</taxon>
        <taxon>Chironomoidea</taxon>
        <taxon>Chironomidae</taxon>
        <taxon>Chironominae</taxon>
        <taxon>Polypedilum</taxon>
        <taxon>Polypedilum</taxon>
    </lineage>
</organism>
<evidence type="ECO:0000313" key="2">
    <source>
        <dbReference type="EMBL" id="KAG5683800.1"/>
    </source>
</evidence>
<reference evidence="2" key="1">
    <citation type="submission" date="2021-03" db="EMBL/GenBank/DDBJ databases">
        <title>Chromosome level genome of the anhydrobiotic midge Polypedilum vanderplanki.</title>
        <authorList>
            <person name="Yoshida Y."/>
            <person name="Kikawada T."/>
            <person name="Gusev O."/>
        </authorList>
    </citation>
    <scope>NUCLEOTIDE SEQUENCE</scope>
    <source>
        <strain evidence="2">NIAS01</strain>
        <tissue evidence="2">Whole body or cell culture</tissue>
    </source>
</reference>
<sequence>MNKIIFITLAVIVAVSAAPSQISSNNAGDIVNVGIKADLDKLLVSGGGNDDNAPAGIDFGKAFSKLF</sequence>
<protein>
    <submittedName>
        <fullName evidence="2">Uncharacterized protein</fullName>
    </submittedName>
</protein>
<keyword evidence="3" id="KW-1185">Reference proteome</keyword>